<organism evidence="2 3">
    <name type="scientific">Phenylobacterium ferrooxidans</name>
    <dbReference type="NCBI Taxonomy" id="2982689"/>
    <lineage>
        <taxon>Bacteria</taxon>
        <taxon>Pseudomonadati</taxon>
        <taxon>Pseudomonadota</taxon>
        <taxon>Alphaproteobacteria</taxon>
        <taxon>Caulobacterales</taxon>
        <taxon>Caulobacteraceae</taxon>
        <taxon>Phenylobacterium</taxon>
    </lineage>
</organism>
<gene>
    <name evidence="2" type="ORF">OCL97_04230</name>
</gene>
<proteinExistence type="predicted"/>
<evidence type="ECO:0000256" key="1">
    <source>
        <dbReference type="SAM" id="MobiDB-lite"/>
    </source>
</evidence>
<evidence type="ECO:0000313" key="3">
    <source>
        <dbReference type="Proteomes" id="UP001598130"/>
    </source>
</evidence>
<reference evidence="2 3" key="1">
    <citation type="submission" date="2022-09" db="EMBL/GenBank/DDBJ databases">
        <title>New species of Phenylobacterium.</title>
        <authorList>
            <person name="Mieszkin S."/>
        </authorList>
    </citation>
    <scope>NUCLEOTIDE SEQUENCE [LARGE SCALE GENOMIC DNA]</scope>
    <source>
        <strain evidence="2 3">HK31-G</strain>
    </source>
</reference>
<dbReference type="EMBL" id="JAOTJD010000005">
    <property type="protein sequence ID" value="MFD3263173.1"/>
    <property type="molecule type" value="Genomic_DNA"/>
</dbReference>
<sequence>MRAAASRSAKANRPKRAEHQRLRSHQVRHCRLAKRYAVETGRLYAQAAAVSESAGVVHHVDHVVPLRGKNVCGLHVPWNLPVITKTDNLAKHNKLPPEDKLLAPAEEADARLTLLKRTR</sequence>
<keyword evidence="3" id="KW-1185">Reference proteome</keyword>
<evidence type="ECO:0008006" key="4">
    <source>
        <dbReference type="Google" id="ProtNLM"/>
    </source>
</evidence>
<feature type="region of interest" description="Disordered" evidence="1">
    <location>
        <begin position="1"/>
        <end position="26"/>
    </location>
</feature>
<comment type="caution">
    <text evidence="2">The sequence shown here is derived from an EMBL/GenBank/DDBJ whole genome shotgun (WGS) entry which is preliminary data.</text>
</comment>
<evidence type="ECO:0000313" key="2">
    <source>
        <dbReference type="EMBL" id="MFD3263173.1"/>
    </source>
</evidence>
<accession>A0ABW6CQU6</accession>
<protein>
    <recommendedName>
        <fullName evidence="4">HNH endonuclease</fullName>
    </recommendedName>
</protein>
<dbReference type="Proteomes" id="UP001598130">
    <property type="component" value="Unassembled WGS sequence"/>
</dbReference>
<name>A0ABW6CQU6_9CAUL</name>
<dbReference type="RefSeq" id="WP_377367896.1">
    <property type="nucleotide sequence ID" value="NZ_JAOTJD010000005.1"/>
</dbReference>